<evidence type="ECO:0000313" key="2">
    <source>
        <dbReference type="EMBL" id="QHT80530.1"/>
    </source>
</evidence>
<dbReference type="AlphaFoldDB" id="A0A6C0HJI3"/>
<dbReference type="EMBL" id="MN739971">
    <property type="protein sequence ID" value="QHT80530.1"/>
    <property type="molecule type" value="Genomic_DNA"/>
</dbReference>
<reference evidence="2" key="1">
    <citation type="journal article" date="2020" name="Nature">
        <title>Giant virus diversity and host interactions through global metagenomics.</title>
        <authorList>
            <person name="Schulz F."/>
            <person name="Roux S."/>
            <person name="Paez-Espino D."/>
            <person name="Jungbluth S."/>
            <person name="Walsh D.A."/>
            <person name="Denef V.J."/>
            <person name="McMahon K.D."/>
            <person name="Konstantinidis K.T."/>
            <person name="Eloe-Fadrosh E.A."/>
            <person name="Kyrpides N.C."/>
            <person name="Woyke T."/>
        </authorList>
    </citation>
    <scope>NUCLEOTIDE SEQUENCE</scope>
    <source>
        <strain evidence="2">GVMAG-M-3300023184-120</strain>
    </source>
</reference>
<evidence type="ECO:0000256" key="1">
    <source>
        <dbReference type="SAM" id="MobiDB-lite"/>
    </source>
</evidence>
<organism evidence="2">
    <name type="scientific">viral metagenome</name>
    <dbReference type="NCBI Taxonomy" id="1070528"/>
    <lineage>
        <taxon>unclassified sequences</taxon>
        <taxon>metagenomes</taxon>
        <taxon>organismal metagenomes</taxon>
    </lineage>
</organism>
<accession>A0A6C0HJI3</accession>
<feature type="compositionally biased region" description="Basic residues" evidence="1">
    <location>
        <begin position="120"/>
        <end position="133"/>
    </location>
</feature>
<sequence>MTPTRKKTGYLGDHVLNKNSPRSSLKKLLSRVTHKYVTLKQFEKMSADDIRKLNPDTISSNLNKEIAHDRTKLKEPQMTALLDLLAFKRERNEMSNAMKSDGKSKIYIASYREKSVSQRKGGRRKTERRKKRK</sequence>
<name>A0A6C0HJI3_9ZZZZ</name>
<feature type="region of interest" description="Disordered" evidence="1">
    <location>
        <begin position="95"/>
        <end position="133"/>
    </location>
</feature>
<proteinExistence type="predicted"/>
<protein>
    <submittedName>
        <fullName evidence="2">Uncharacterized protein</fullName>
    </submittedName>
</protein>